<evidence type="ECO:0000256" key="3">
    <source>
        <dbReference type="PIRSR" id="PIRSR000390-2"/>
    </source>
</evidence>
<dbReference type="AlphaFoldDB" id="A0A809RF23"/>
<evidence type="ECO:0000256" key="2">
    <source>
        <dbReference type="PIRSR" id="PIRSR000390-1"/>
    </source>
</evidence>
<dbReference type="CDD" id="cd00616">
    <property type="entry name" value="AHBA_syn"/>
    <property type="match status" value="1"/>
</dbReference>
<comment type="similarity">
    <text evidence="1 4">Belongs to the DegT/DnrJ/EryC1 family.</text>
</comment>
<dbReference type="PIRSF" id="PIRSF000390">
    <property type="entry name" value="PLP_StrS"/>
    <property type="match status" value="1"/>
</dbReference>
<dbReference type="GO" id="GO:0000271">
    <property type="term" value="P:polysaccharide biosynthetic process"/>
    <property type="evidence" value="ECO:0007669"/>
    <property type="project" value="TreeGrafter"/>
</dbReference>
<evidence type="ECO:0000256" key="4">
    <source>
        <dbReference type="RuleBase" id="RU004508"/>
    </source>
</evidence>
<gene>
    <name evidence="5" type="ORF">SFSGTM_01820</name>
</gene>
<dbReference type="InterPro" id="IPR015421">
    <property type="entry name" value="PyrdxlP-dep_Trfase_major"/>
</dbReference>
<sequence length="389" mass="42589">MKKRDNYLAFGTPNFTDAEIDAVTRVMRSGWVGMGPETLAFETELADYLGAPEVVTVNSCTSALFLALLAEDIGPGDEVIVPSLTWCATANAVLYLGATPVFCDVDSLTMCVTEASVVAKLTPRTKAVIAVHYGGYAVDVEALRQALPAYVAIIEDAAHALGATYPDGRHVGASGNSVCFSFYANKNLSTADGGAIALFDKDKAERLRSLRMSGMSSNAWSRYTNPSSSVMQGLTELGYKMNYTDLQAAIGRVQLKRMDEMAAARQQVAEHYQYRLAEKGLAIEFQSKVFNAGHARHLLVCRIDQEYTGEHRDALFLKLRAQNIGVSIHYRPLHIQPLYCKDVVITLPNTDYLADCIMTLPISAQMTLDDVDYVVDNLADLIMKCREAI</sequence>
<dbReference type="GO" id="GO:0030170">
    <property type="term" value="F:pyridoxal phosphate binding"/>
    <property type="evidence" value="ECO:0007669"/>
    <property type="project" value="TreeGrafter"/>
</dbReference>
<keyword evidence="5" id="KW-0032">Aminotransferase</keyword>
<dbReference type="GO" id="GO:0008483">
    <property type="term" value="F:transaminase activity"/>
    <property type="evidence" value="ECO:0007669"/>
    <property type="project" value="UniProtKB-KW"/>
</dbReference>
<dbReference type="KEGG" id="sniv:SFSGTM_01820"/>
<accession>A0A809RF23</accession>
<keyword evidence="5" id="KW-0808">Transferase</keyword>
<feature type="modified residue" description="N6-(pyridoxal phosphate)lysine" evidence="3">
    <location>
        <position position="186"/>
    </location>
</feature>
<name>A0A809RF23_9PROT</name>
<dbReference type="EMBL" id="AP021881">
    <property type="protein sequence ID" value="BBO99473.1"/>
    <property type="molecule type" value="Genomic_DNA"/>
</dbReference>
<evidence type="ECO:0000313" key="6">
    <source>
        <dbReference type="Proteomes" id="UP000463939"/>
    </source>
</evidence>
<dbReference type="InterPro" id="IPR000653">
    <property type="entry name" value="DegT/StrS_aminotransferase"/>
</dbReference>
<dbReference type="Gene3D" id="3.90.1150.10">
    <property type="entry name" value="Aspartate Aminotransferase, domain 1"/>
    <property type="match status" value="1"/>
</dbReference>
<dbReference type="InterPro" id="IPR015424">
    <property type="entry name" value="PyrdxlP-dep_Trfase"/>
</dbReference>
<keyword evidence="3 4" id="KW-0663">Pyridoxal phosphate</keyword>
<dbReference type="InterPro" id="IPR015422">
    <property type="entry name" value="PyrdxlP-dep_Trfase_small"/>
</dbReference>
<dbReference type="SUPFAM" id="SSF53383">
    <property type="entry name" value="PLP-dependent transferases"/>
    <property type="match status" value="1"/>
</dbReference>
<feature type="active site" description="Proton acceptor" evidence="2">
    <location>
        <position position="186"/>
    </location>
</feature>
<dbReference type="PANTHER" id="PTHR30244:SF34">
    <property type="entry name" value="DTDP-4-AMINO-4,6-DIDEOXYGALACTOSE TRANSAMINASE"/>
    <property type="match status" value="1"/>
</dbReference>
<dbReference type="RefSeq" id="WP_198420590.1">
    <property type="nucleotide sequence ID" value="NZ_AP021881.1"/>
</dbReference>
<dbReference type="PANTHER" id="PTHR30244">
    <property type="entry name" value="TRANSAMINASE"/>
    <property type="match status" value="1"/>
</dbReference>
<protein>
    <submittedName>
        <fullName evidence="5">Aminotransferase DegT</fullName>
    </submittedName>
</protein>
<keyword evidence="6" id="KW-1185">Reference proteome</keyword>
<dbReference type="Proteomes" id="UP000463939">
    <property type="component" value="Chromosome"/>
</dbReference>
<organism evidence="5 6">
    <name type="scientific">Sulfuriferula nivalis</name>
    <dbReference type="NCBI Taxonomy" id="2675298"/>
    <lineage>
        <taxon>Bacteria</taxon>
        <taxon>Pseudomonadati</taxon>
        <taxon>Pseudomonadota</taxon>
        <taxon>Betaproteobacteria</taxon>
        <taxon>Nitrosomonadales</taxon>
        <taxon>Sulfuricellaceae</taxon>
        <taxon>Sulfuriferula</taxon>
    </lineage>
</organism>
<dbReference type="Pfam" id="PF01041">
    <property type="entry name" value="DegT_DnrJ_EryC1"/>
    <property type="match status" value="1"/>
</dbReference>
<reference evidence="6" key="1">
    <citation type="submission" date="2019-11" db="EMBL/GenBank/DDBJ databases">
        <title>Isolation and characterization of a novel species in the genus Sulfuriferula.</title>
        <authorList>
            <person name="Mochizuki J."/>
            <person name="Kojima H."/>
            <person name="Fukui M."/>
        </authorList>
    </citation>
    <scope>NUCLEOTIDE SEQUENCE [LARGE SCALE GENOMIC DNA]</scope>
    <source>
        <strain evidence="6">SGTM</strain>
    </source>
</reference>
<evidence type="ECO:0000256" key="1">
    <source>
        <dbReference type="ARBA" id="ARBA00037999"/>
    </source>
</evidence>
<dbReference type="Gene3D" id="3.40.640.10">
    <property type="entry name" value="Type I PLP-dependent aspartate aminotransferase-like (Major domain)"/>
    <property type="match status" value="1"/>
</dbReference>
<proteinExistence type="inferred from homology"/>
<evidence type="ECO:0000313" key="5">
    <source>
        <dbReference type="EMBL" id="BBO99473.1"/>
    </source>
</evidence>